<reference evidence="1 2" key="1">
    <citation type="journal article" date="2016" name="Microb. Biotechnol.">
        <title>A novel bacteriophage cocktail reduces and disperses Pseudomonas aeruginosa biofilms under static and flow conditions.</title>
        <authorList>
            <person name="Alves D.R."/>
            <person name="Perez-Esteban P."/>
            <person name="Kot W."/>
            <person name="Bean J.E."/>
            <person name="Arnot T."/>
            <person name="Hansen L.H."/>
            <person name="Enright M.C."/>
            <person name="Jenkins A.T."/>
        </authorList>
    </citation>
    <scope>NUCLEOTIDE SEQUENCE [LARGE SCALE GENOMIC DNA]</scope>
</reference>
<name>A0A0F6WDB0_9CAUD</name>
<dbReference type="KEGG" id="vg:26613098"/>
<dbReference type="OrthoDB" id="4807at10239"/>
<dbReference type="GeneID" id="26613098"/>
<accession>A0A0F6WDB0</accession>
<dbReference type="EMBL" id="KR054030">
    <property type="protein sequence ID" value="AKF13832.1"/>
    <property type="molecule type" value="Genomic_DNA"/>
</dbReference>
<evidence type="ECO:0000313" key="2">
    <source>
        <dbReference type="Proteomes" id="UP000203318"/>
    </source>
</evidence>
<sequence>MNAAATFSGFDDLESEIGSIEISSEKPATLEDASMGAKENPFKAVKMYREKCMKCAGTGIYRGPSSYGHQCFACGGVGYKEYKTSPEARAKSRSKAAEKRQQKRMSAFEAKQASIAKFEQDHPDIIEWWSDNNFSFACSLRDSLYQWGRLSDNQIAAAKRAIESLAKHREEQKAKVEALPTLDTSGIEEAFDKAKNSGIKSPKLRLAGEGEDPLLVVIKEASVNSRNYGSLYVIGDVYLGKITGGKFIKSRDCTDTENEEILKMFERPMESAVAYGRKTGQCSCCGRELTNHASIEMGIGPICAGKFFG</sequence>
<protein>
    <submittedName>
        <fullName evidence="1">Uncharacterized protein</fullName>
    </submittedName>
</protein>
<dbReference type="RefSeq" id="YP_009193730.1">
    <property type="nucleotide sequence ID" value="NC_028745.1"/>
</dbReference>
<evidence type="ECO:0000313" key="1">
    <source>
        <dbReference type="EMBL" id="AKF13832.1"/>
    </source>
</evidence>
<dbReference type="Pfam" id="PF19474">
    <property type="entry name" value="DUF6011"/>
    <property type="match status" value="1"/>
</dbReference>
<dbReference type="InterPro" id="IPR046053">
    <property type="entry name" value="DUF6011"/>
</dbReference>
<keyword evidence="2" id="KW-1185">Reference proteome</keyword>
<dbReference type="Proteomes" id="UP000203318">
    <property type="component" value="Segment"/>
</dbReference>
<organism evidence="1 2">
    <name type="scientific">Pseudomonas phage DL60</name>
    <dbReference type="NCBI Taxonomy" id="1640970"/>
    <lineage>
        <taxon>Viruses</taxon>
        <taxon>Duplodnaviria</taxon>
        <taxon>Heunggongvirae</taxon>
        <taxon>Uroviricota</taxon>
        <taxon>Caudoviricetes</taxon>
        <taxon>Lindbergviridae</taxon>
        <taxon>Pbunavirus</taxon>
        <taxon>Pbunavirus DL60</taxon>
    </lineage>
</organism>
<proteinExistence type="predicted"/>